<dbReference type="GO" id="GO:0003677">
    <property type="term" value="F:DNA binding"/>
    <property type="evidence" value="ECO:0007669"/>
    <property type="project" value="UniProtKB-KW"/>
</dbReference>
<evidence type="ECO:0000256" key="1">
    <source>
        <dbReference type="ARBA" id="ARBA00023125"/>
    </source>
</evidence>
<dbReference type="PROSITE" id="PS51253">
    <property type="entry name" value="HTH_CENPB"/>
    <property type="match status" value="1"/>
</dbReference>
<dbReference type="InterPro" id="IPR006600">
    <property type="entry name" value="HTH_CenpB_DNA-bd_dom"/>
</dbReference>
<dbReference type="Proteomes" id="UP000566819">
    <property type="component" value="Unassembled WGS sequence"/>
</dbReference>
<dbReference type="Pfam" id="PF03221">
    <property type="entry name" value="HTH_Tnp_Tc5"/>
    <property type="match status" value="1"/>
</dbReference>
<evidence type="ECO:0000313" key="3">
    <source>
        <dbReference type="EMBL" id="KAF4619013.1"/>
    </source>
</evidence>
<evidence type="ECO:0000259" key="2">
    <source>
        <dbReference type="PROSITE" id="PS51253"/>
    </source>
</evidence>
<proteinExistence type="predicted"/>
<sequence>MGKFNQEEENRIIAAQKALSEREKLSVTQAAREFQVDHFKLRRRLKGTKPLTNNGGRNKALNAEQEKGLLAFLDRQIGLDIPLSKDMVVAAAQRILQAAGSKHELGRAWYTRWIKNYPEYYVPTRMGPAPKTTRYI</sequence>
<reference evidence="3 4" key="1">
    <citation type="submission" date="2020-03" db="EMBL/GenBank/DDBJ databases">
        <title>Draft Genome Sequence of Cudoniella acicularis.</title>
        <authorList>
            <person name="Buettner E."/>
            <person name="Kellner H."/>
        </authorList>
    </citation>
    <scope>NUCLEOTIDE SEQUENCE [LARGE SCALE GENOMIC DNA]</scope>
    <source>
        <strain evidence="3 4">DSM 108380</strain>
    </source>
</reference>
<dbReference type="OrthoDB" id="4307595at2759"/>
<comment type="caution">
    <text evidence="3">The sequence shown here is derived from an EMBL/GenBank/DDBJ whole genome shotgun (WGS) entry which is preliminary data.</text>
</comment>
<gene>
    <name evidence="3" type="ORF">G7Y89_g14832</name>
</gene>
<dbReference type="EMBL" id="JAAMPI010002072">
    <property type="protein sequence ID" value="KAF4619013.1"/>
    <property type="molecule type" value="Genomic_DNA"/>
</dbReference>
<evidence type="ECO:0000313" key="4">
    <source>
        <dbReference type="Proteomes" id="UP000566819"/>
    </source>
</evidence>
<feature type="domain" description="HTH CENPB-type" evidence="2">
    <location>
        <begin position="53"/>
        <end position="123"/>
    </location>
</feature>
<keyword evidence="4" id="KW-1185">Reference proteome</keyword>
<keyword evidence="1" id="KW-0238">DNA-binding</keyword>
<name>A0A8H4QXI5_9HELO</name>
<organism evidence="3 4">
    <name type="scientific">Cudoniella acicularis</name>
    <dbReference type="NCBI Taxonomy" id="354080"/>
    <lineage>
        <taxon>Eukaryota</taxon>
        <taxon>Fungi</taxon>
        <taxon>Dikarya</taxon>
        <taxon>Ascomycota</taxon>
        <taxon>Pezizomycotina</taxon>
        <taxon>Leotiomycetes</taxon>
        <taxon>Helotiales</taxon>
        <taxon>Tricladiaceae</taxon>
        <taxon>Cudoniella</taxon>
    </lineage>
</organism>
<dbReference type="AlphaFoldDB" id="A0A8H4QXI5"/>
<accession>A0A8H4QXI5</accession>
<protein>
    <recommendedName>
        <fullName evidence="2">HTH CENPB-type domain-containing protein</fullName>
    </recommendedName>
</protein>